<dbReference type="EMBL" id="HBUF01339371">
    <property type="protein sequence ID" value="CAG6700359.1"/>
    <property type="molecule type" value="Transcribed_RNA"/>
</dbReference>
<reference evidence="2" key="1">
    <citation type="submission" date="2021-05" db="EMBL/GenBank/DDBJ databases">
        <authorList>
            <person name="Alioto T."/>
            <person name="Alioto T."/>
            <person name="Gomez Garrido J."/>
        </authorList>
    </citation>
    <scope>NUCLEOTIDE SEQUENCE</scope>
</reference>
<keyword evidence="1" id="KW-0812">Transmembrane</keyword>
<sequence length="101" mass="11794">MGSAIFSLGIALSPIMKNNITILEFRANKHTYILYQDKCLVQRTFILNSADFISFGVECSSYEVVTYVCIMNYDNTRFIIIITHLLSTFFFFFRQLYCCQI</sequence>
<evidence type="ECO:0000256" key="1">
    <source>
        <dbReference type="SAM" id="Phobius"/>
    </source>
</evidence>
<keyword evidence="1" id="KW-0472">Membrane</keyword>
<accession>A0A8D8U6D6</accession>
<evidence type="ECO:0000313" key="2">
    <source>
        <dbReference type="EMBL" id="CAG6700359.1"/>
    </source>
</evidence>
<proteinExistence type="predicted"/>
<dbReference type="AlphaFoldDB" id="A0A8D8U6D6"/>
<feature type="transmembrane region" description="Helical" evidence="1">
    <location>
        <begin position="78"/>
        <end position="97"/>
    </location>
</feature>
<protein>
    <submittedName>
        <fullName evidence="2">Uncharacterized protein</fullName>
    </submittedName>
</protein>
<keyword evidence="1" id="KW-1133">Transmembrane helix</keyword>
<organism evidence="2">
    <name type="scientific">Cacopsylla melanoneura</name>
    <dbReference type="NCBI Taxonomy" id="428564"/>
    <lineage>
        <taxon>Eukaryota</taxon>
        <taxon>Metazoa</taxon>
        <taxon>Ecdysozoa</taxon>
        <taxon>Arthropoda</taxon>
        <taxon>Hexapoda</taxon>
        <taxon>Insecta</taxon>
        <taxon>Pterygota</taxon>
        <taxon>Neoptera</taxon>
        <taxon>Paraneoptera</taxon>
        <taxon>Hemiptera</taxon>
        <taxon>Sternorrhyncha</taxon>
        <taxon>Psylloidea</taxon>
        <taxon>Psyllidae</taxon>
        <taxon>Psyllinae</taxon>
        <taxon>Cacopsylla</taxon>
    </lineage>
</organism>
<name>A0A8D8U6D6_9HEMI</name>